<evidence type="ECO:0000256" key="4">
    <source>
        <dbReference type="ARBA" id="ARBA00023098"/>
    </source>
</evidence>
<proteinExistence type="predicted"/>
<dbReference type="Gene3D" id="3.40.50.1820">
    <property type="entry name" value="alpha/beta hydrolase"/>
    <property type="match status" value="1"/>
</dbReference>
<keyword evidence="3" id="KW-0442">Lipid degradation</keyword>
<keyword evidence="4" id="KW-0443">Lipid metabolism</keyword>
<evidence type="ECO:0000256" key="1">
    <source>
        <dbReference type="ARBA" id="ARBA00013201"/>
    </source>
</evidence>
<keyword evidence="2" id="KW-0378">Hydrolase</keyword>
<protein>
    <recommendedName>
        <fullName evidence="1">1-alkyl-2-acetylglycerophosphocholine esterase</fullName>
        <ecNumber evidence="1">3.1.1.47</ecNumber>
    </recommendedName>
</protein>
<dbReference type="Proteomes" id="UP001498398">
    <property type="component" value="Unassembled WGS sequence"/>
</dbReference>
<evidence type="ECO:0000313" key="6">
    <source>
        <dbReference type="Proteomes" id="UP001498398"/>
    </source>
</evidence>
<keyword evidence="6" id="KW-1185">Reference proteome</keyword>
<comment type="caution">
    <text evidence="5">The sequence shown here is derived from an EMBL/GenBank/DDBJ whole genome shotgun (WGS) entry which is preliminary data.</text>
</comment>
<reference evidence="5 6" key="1">
    <citation type="submission" date="2024-01" db="EMBL/GenBank/DDBJ databases">
        <title>A draft genome for the cacao thread blight pathogen Marasmiellus scandens.</title>
        <authorList>
            <person name="Baruah I.K."/>
            <person name="Leung J."/>
            <person name="Bukari Y."/>
            <person name="Amoako-Attah I."/>
            <person name="Meinhardt L.W."/>
            <person name="Bailey B.A."/>
            <person name="Cohen S.P."/>
        </authorList>
    </citation>
    <scope>NUCLEOTIDE SEQUENCE [LARGE SCALE GENOMIC DNA]</scope>
    <source>
        <strain evidence="5 6">GH-19</strain>
    </source>
</reference>
<evidence type="ECO:0000313" key="5">
    <source>
        <dbReference type="EMBL" id="KAK7470462.1"/>
    </source>
</evidence>
<dbReference type="PANTHER" id="PTHR10272:SF0">
    <property type="entry name" value="PLATELET-ACTIVATING FACTOR ACETYLHYDROLASE"/>
    <property type="match status" value="1"/>
</dbReference>
<dbReference type="EC" id="3.1.1.47" evidence="1"/>
<dbReference type="EMBL" id="JBANRG010000002">
    <property type="protein sequence ID" value="KAK7470462.1"/>
    <property type="molecule type" value="Genomic_DNA"/>
</dbReference>
<gene>
    <name evidence="5" type="ORF">VKT23_001887</name>
</gene>
<evidence type="ECO:0000256" key="2">
    <source>
        <dbReference type="ARBA" id="ARBA00022801"/>
    </source>
</evidence>
<name>A0ABR1K4E1_9AGAR</name>
<organism evidence="5 6">
    <name type="scientific">Marasmiellus scandens</name>
    <dbReference type="NCBI Taxonomy" id="2682957"/>
    <lineage>
        <taxon>Eukaryota</taxon>
        <taxon>Fungi</taxon>
        <taxon>Dikarya</taxon>
        <taxon>Basidiomycota</taxon>
        <taxon>Agaricomycotina</taxon>
        <taxon>Agaricomycetes</taxon>
        <taxon>Agaricomycetidae</taxon>
        <taxon>Agaricales</taxon>
        <taxon>Marasmiineae</taxon>
        <taxon>Omphalotaceae</taxon>
        <taxon>Marasmiellus</taxon>
    </lineage>
</organism>
<sequence length="476" mass="53009">MFLPSPDGYPVGSTTFISPRTPPVTSGSAKIKRNGRLLLDEVCWTAYYPCDVSSNPKKGLPWLCRPLGVDHKGYAIFLGLRYWISWIVTWPLVYLYGQFLKVPTYVNAPLLKPASPESRWPLVIFSHGLGGSRTAYSQICTRLAASGKVVLAIEHRDGSAHAIVSRNWETEKESKRIVFYVPEKDATWDDENTHPELEIPPPLPLRTDQLIIRQHEIYHTFETFSRFVKGEQGVQIKSIDGNELPMESWIGDVSSPIHLDTIQLAGHSFGGCTLFSILSTHPPQRYKRLPVTHALILDPWMDPFPSPGPVPITASQKDNDMQSAINENVTANGNGAINDGVDRLPRMLVINSEGFTLWTDHFARLESAVKAFGAKLVTLVRCSHPSFSDFPLLPLIKTKTNVEVMKMIAGLSIKFLDNQLDTDDSIKSTLEQCVQNSDISIRILHSVPEKIVIGKWGDGSNKHKMVGNVGDVIIHS</sequence>
<accession>A0ABR1K4E1</accession>
<dbReference type="SUPFAM" id="SSF53474">
    <property type="entry name" value="alpha/beta-Hydrolases"/>
    <property type="match status" value="1"/>
</dbReference>
<dbReference type="Pfam" id="PF03403">
    <property type="entry name" value="PAF-AH_p_II"/>
    <property type="match status" value="1"/>
</dbReference>
<dbReference type="PANTHER" id="PTHR10272">
    <property type="entry name" value="PLATELET-ACTIVATING FACTOR ACETYLHYDROLASE"/>
    <property type="match status" value="1"/>
</dbReference>
<evidence type="ECO:0000256" key="3">
    <source>
        <dbReference type="ARBA" id="ARBA00022963"/>
    </source>
</evidence>
<dbReference type="InterPro" id="IPR029058">
    <property type="entry name" value="AB_hydrolase_fold"/>
</dbReference>